<keyword evidence="13" id="KW-0808">Transferase</keyword>
<evidence type="ECO:0000256" key="10">
    <source>
        <dbReference type="ARBA" id="ARBA00022842"/>
    </source>
</evidence>
<evidence type="ECO:0000256" key="7">
    <source>
        <dbReference type="ARBA" id="ARBA00022759"/>
    </source>
</evidence>
<dbReference type="SUPFAM" id="SSF53098">
    <property type="entry name" value="Ribonuclease H-like"/>
    <property type="match status" value="1"/>
</dbReference>
<dbReference type="InterPro" id="IPR001584">
    <property type="entry name" value="Integrase_cat-core"/>
</dbReference>
<dbReference type="InterPro" id="IPR057670">
    <property type="entry name" value="SH3_retrovirus"/>
</dbReference>
<dbReference type="GO" id="GO:0004519">
    <property type="term" value="F:endonuclease activity"/>
    <property type="evidence" value="ECO:0007669"/>
    <property type="project" value="UniProtKB-KW"/>
</dbReference>
<sequence>MIEWILDSGAQTNVSSDLTLFTELHEDTVAELVFGNGTTERATVGTVHMQVVNEHTGKTEERLLENVSYSKSAPYNLVSQTYMQFKGNFKVRVSQDQLITRLVKDSLKLRFEYVRGMYRMWTPRQSKHVLSVNTRGVENPMALLHNRLGHVGMDTIKEMVGQEYNFGIQMQQQSFASYECIPCLESKTKRMSYSRNPTRTSKPLEKPCVDLCSVGVDTISKANQFLLVVDEATRYRWGYLLAHKDEATPLITDLILLIRTQFPKHTIKMVFSDGGGEFVNTELETFCGGLGIETLSSNPYSPQENALVERGNQTVMRQVRSMLHATQMPISLWGEAFLHAIYTLNITPTQAFRDRKTPHEALHGRRPDLTVLRTWGCLVHAHIPDDQRKEKLSSQTQLCLLLGYSMKTKGYKLLNLRTGSVTTCRGGNMKAHEQYTVHYVYIKNLLLNTYEYGDHELPATIPIVPIRTTMQTYLELSEQQLAQRATQMEKLTLAGERANPMEVPTESATEPAAPGKHQPCATTLETVEPAVPVGASKRRTTSKEKLTNRVGGLKHKQRFREADDDDNWEPRSKRLLQPDSDGASSRPKRKRQQSARLKDYVVTSVTTLSIEDVPIPTSHKHASRSKRWKEWKAAMQVEMDSQRQHGTWTLVPRTEAKSKRVISCKWVYAIKRDATGSIKLYKAILVIRGFLQRMGIDYSETYAPVIRFETIRCVIVYALQRGWAILQFDVKTAFLYGDLDEEVYMEQPPGFGEDSTRYI</sequence>
<keyword evidence="5" id="KW-0479">Metal-binding</keyword>
<dbReference type="Pfam" id="PF22936">
    <property type="entry name" value="Pol_BBD"/>
    <property type="match status" value="1"/>
</dbReference>
<evidence type="ECO:0000313" key="20">
    <source>
        <dbReference type="Proteomes" id="UP000237271"/>
    </source>
</evidence>
<feature type="domain" description="Integrase catalytic" evidence="18">
    <location>
        <begin position="199"/>
        <end position="366"/>
    </location>
</feature>
<dbReference type="PROSITE" id="PS50994">
    <property type="entry name" value="INTEGRASE"/>
    <property type="match status" value="1"/>
</dbReference>
<comment type="caution">
    <text evidence="19">The sequence shown here is derived from an EMBL/GenBank/DDBJ whole genome shotgun (WGS) entry which is preliminary data.</text>
</comment>
<evidence type="ECO:0000256" key="12">
    <source>
        <dbReference type="ARBA" id="ARBA00022918"/>
    </source>
</evidence>
<evidence type="ECO:0000256" key="17">
    <source>
        <dbReference type="SAM" id="MobiDB-lite"/>
    </source>
</evidence>
<evidence type="ECO:0000259" key="18">
    <source>
        <dbReference type="PROSITE" id="PS50994"/>
    </source>
</evidence>
<dbReference type="Pfam" id="PF07727">
    <property type="entry name" value="RVT_2"/>
    <property type="match status" value="1"/>
</dbReference>
<keyword evidence="3" id="KW-0645">Protease</keyword>
<accession>A0A2P4XJ10</accession>
<dbReference type="InterPro" id="IPR013103">
    <property type="entry name" value="RVT_2"/>
</dbReference>
<evidence type="ECO:0000313" key="19">
    <source>
        <dbReference type="EMBL" id="POM65553.1"/>
    </source>
</evidence>
<evidence type="ECO:0000256" key="2">
    <source>
        <dbReference type="ARBA" id="ARBA00022612"/>
    </source>
</evidence>
<keyword evidence="4" id="KW-0540">Nuclease</keyword>
<dbReference type="Gene3D" id="3.30.420.10">
    <property type="entry name" value="Ribonuclease H-like superfamily/Ribonuclease H"/>
    <property type="match status" value="1"/>
</dbReference>
<keyword evidence="12" id="KW-0695">RNA-directed DNA polymerase</keyword>
<keyword evidence="15" id="KW-0233">DNA recombination</keyword>
<evidence type="ECO:0000256" key="3">
    <source>
        <dbReference type="ARBA" id="ARBA00022670"/>
    </source>
</evidence>
<evidence type="ECO:0000256" key="14">
    <source>
        <dbReference type="ARBA" id="ARBA00023113"/>
    </source>
</evidence>
<evidence type="ECO:0000256" key="4">
    <source>
        <dbReference type="ARBA" id="ARBA00022722"/>
    </source>
</evidence>
<reference evidence="19 20" key="1">
    <citation type="journal article" date="2017" name="Genome Biol. Evol.">
        <title>Phytophthora megakarya and P. palmivora, closely related causal agents of cacao black pod rot, underwent increases in genome sizes and gene numbers by different mechanisms.</title>
        <authorList>
            <person name="Ali S.S."/>
            <person name="Shao J."/>
            <person name="Lary D.J."/>
            <person name="Kronmiller B."/>
            <person name="Shen D."/>
            <person name="Strem M.D."/>
            <person name="Amoako-Attah I."/>
            <person name="Akrofi A.Y."/>
            <person name="Begoude B.A."/>
            <person name="Ten Hoopen G.M."/>
            <person name="Coulibaly K."/>
            <person name="Kebe B.I."/>
            <person name="Melnick R.L."/>
            <person name="Guiltinan M.J."/>
            <person name="Tyler B.M."/>
            <person name="Meinhardt L.W."/>
            <person name="Bailey B.A."/>
        </authorList>
    </citation>
    <scope>NUCLEOTIDE SEQUENCE [LARGE SCALE GENOMIC DNA]</scope>
    <source>
        <strain evidence="20">sbr112.9</strain>
    </source>
</reference>
<dbReference type="GO" id="GO:0003676">
    <property type="term" value="F:nucleic acid binding"/>
    <property type="evidence" value="ECO:0007669"/>
    <property type="project" value="InterPro"/>
</dbReference>
<dbReference type="InterPro" id="IPR054722">
    <property type="entry name" value="PolX-like_BBD"/>
</dbReference>
<protein>
    <submittedName>
        <fullName evidence="19">Methylmalonate-semialdehyde dehydrogenase</fullName>
    </submittedName>
</protein>
<evidence type="ECO:0000256" key="16">
    <source>
        <dbReference type="ARBA" id="ARBA00023268"/>
    </source>
</evidence>
<dbReference type="InterPro" id="IPR012337">
    <property type="entry name" value="RNaseH-like_sf"/>
</dbReference>
<feature type="region of interest" description="Disordered" evidence="17">
    <location>
        <begin position="496"/>
        <end position="597"/>
    </location>
</feature>
<keyword evidence="8" id="KW-0378">Hydrolase</keyword>
<proteinExistence type="predicted"/>
<evidence type="ECO:0000256" key="15">
    <source>
        <dbReference type="ARBA" id="ARBA00023172"/>
    </source>
</evidence>
<dbReference type="GO" id="GO:0015074">
    <property type="term" value="P:DNA integration"/>
    <property type="evidence" value="ECO:0007669"/>
    <property type="project" value="UniProtKB-KW"/>
</dbReference>
<evidence type="ECO:0000256" key="5">
    <source>
        <dbReference type="ARBA" id="ARBA00022723"/>
    </source>
</evidence>
<keyword evidence="9" id="KW-0067">ATP-binding</keyword>
<dbReference type="GO" id="GO:0008233">
    <property type="term" value="F:peptidase activity"/>
    <property type="evidence" value="ECO:0007669"/>
    <property type="project" value="UniProtKB-KW"/>
</dbReference>
<evidence type="ECO:0000256" key="8">
    <source>
        <dbReference type="ARBA" id="ARBA00022801"/>
    </source>
</evidence>
<dbReference type="GO" id="GO:0046872">
    <property type="term" value="F:metal ion binding"/>
    <property type="evidence" value="ECO:0007669"/>
    <property type="project" value="UniProtKB-KW"/>
</dbReference>
<dbReference type="GO" id="GO:0006310">
    <property type="term" value="P:DNA recombination"/>
    <property type="evidence" value="ECO:0007669"/>
    <property type="project" value="UniProtKB-KW"/>
</dbReference>
<keyword evidence="14" id="KW-0917">Virion maturation</keyword>
<gene>
    <name evidence="19" type="ORF">PHPALM_18709</name>
</gene>
<organism evidence="19 20">
    <name type="scientific">Phytophthora palmivora</name>
    <dbReference type="NCBI Taxonomy" id="4796"/>
    <lineage>
        <taxon>Eukaryota</taxon>
        <taxon>Sar</taxon>
        <taxon>Stramenopiles</taxon>
        <taxon>Oomycota</taxon>
        <taxon>Peronosporomycetes</taxon>
        <taxon>Peronosporales</taxon>
        <taxon>Peronosporaceae</taxon>
        <taxon>Phytophthora</taxon>
    </lineage>
</organism>
<dbReference type="GO" id="GO:0003964">
    <property type="term" value="F:RNA-directed DNA polymerase activity"/>
    <property type="evidence" value="ECO:0007669"/>
    <property type="project" value="UniProtKB-KW"/>
</dbReference>
<keyword evidence="10" id="KW-0460">Magnesium</keyword>
<dbReference type="AlphaFoldDB" id="A0A2P4XJ10"/>
<name>A0A2P4XJ10_9STRA</name>
<dbReference type="InterPro" id="IPR036397">
    <property type="entry name" value="RNaseH_sf"/>
</dbReference>
<dbReference type="GO" id="GO:0006508">
    <property type="term" value="P:proteolysis"/>
    <property type="evidence" value="ECO:0007669"/>
    <property type="project" value="UniProtKB-KW"/>
</dbReference>
<evidence type="ECO:0000256" key="13">
    <source>
        <dbReference type="ARBA" id="ARBA00022932"/>
    </source>
</evidence>
<evidence type="ECO:0000256" key="1">
    <source>
        <dbReference type="ARBA" id="ARBA00002180"/>
    </source>
</evidence>
<evidence type="ECO:0000256" key="6">
    <source>
        <dbReference type="ARBA" id="ARBA00022741"/>
    </source>
</evidence>
<dbReference type="Pfam" id="PF25597">
    <property type="entry name" value="SH3_retrovirus"/>
    <property type="match status" value="1"/>
</dbReference>
<keyword evidence="13" id="KW-0239">DNA-directed DNA polymerase</keyword>
<dbReference type="PANTHER" id="PTHR42648">
    <property type="entry name" value="TRANSPOSASE, PUTATIVE-RELATED"/>
    <property type="match status" value="1"/>
</dbReference>
<dbReference type="PANTHER" id="PTHR42648:SF11">
    <property type="entry name" value="TRANSPOSON TY4-P GAG-POL POLYPROTEIN"/>
    <property type="match status" value="1"/>
</dbReference>
<dbReference type="GO" id="GO:0005524">
    <property type="term" value="F:ATP binding"/>
    <property type="evidence" value="ECO:0007669"/>
    <property type="project" value="UniProtKB-KW"/>
</dbReference>
<dbReference type="EMBL" id="NCKW01010091">
    <property type="protein sequence ID" value="POM65553.1"/>
    <property type="molecule type" value="Genomic_DNA"/>
</dbReference>
<keyword evidence="13" id="KW-0548">Nucleotidyltransferase</keyword>
<comment type="function">
    <text evidence="1">The aspartyl protease (PR) mediates the proteolytic cleavages of the Gag and Gag-Pol polyproteins after assembly of the VLP.</text>
</comment>
<keyword evidence="16" id="KW-0511">Multifunctional enzyme</keyword>
<dbReference type="InterPro" id="IPR039537">
    <property type="entry name" value="Retrotran_Ty1/copia-like"/>
</dbReference>
<keyword evidence="6" id="KW-0547">Nucleotide-binding</keyword>
<keyword evidence="7" id="KW-0255">Endonuclease</keyword>
<keyword evidence="2" id="KW-1188">Viral release from host cell</keyword>
<evidence type="ECO:0000256" key="11">
    <source>
        <dbReference type="ARBA" id="ARBA00022908"/>
    </source>
</evidence>
<dbReference type="Proteomes" id="UP000237271">
    <property type="component" value="Unassembled WGS sequence"/>
</dbReference>
<keyword evidence="11" id="KW-0229">DNA integration</keyword>
<keyword evidence="20" id="KW-1185">Reference proteome</keyword>
<evidence type="ECO:0000256" key="9">
    <source>
        <dbReference type="ARBA" id="ARBA00022840"/>
    </source>
</evidence>
<dbReference type="OrthoDB" id="148493at2759"/>
<dbReference type="GO" id="GO:0003887">
    <property type="term" value="F:DNA-directed DNA polymerase activity"/>
    <property type="evidence" value="ECO:0007669"/>
    <property type="project" value="UniProtKB-KW"/>
</dbReference>